<evidence type="ECO:0000256" key="1">
    <source>
        <dbReference type="ARBA" id="ARBA00004651"/>
    </source>
</evidence>
<keyword evidence="2" id="KW-1003">Cell membrane</keyword>
<comment type="subcellular location">
    <subcellularLocation>
        <location evidence="1">Cell membrane</location>
        <topology evidence="1">Multi-pass membrane protein</topology>
    </subcellularLocation>
</comment>
<reference evidence="7" key="2">
    <citation type="submission" date="2020-09" db="EMBL/GenBank/DDBJ databases">
        <authorList>
            <person name="Sun Q."/>
            <person name="Zhou Y."/>
        </authorList>
    </citation>
    <scope>NUCLEOTIDE SEQUENCE</scope>
    <source>
        <strain evidence="7">CGMCC 1.15762</strain>
    </source>
</reference>
<feature type="transmembrane region" description="Helical" evidence="6">
    <location>
        <begin position="179"/>
        <end position="197"/>
    </location>
</feature>
<sequence length="198" mass="21636">MTPELLLAILTFALVSSITPGPNNLMLMSSGATFGFRRSLPHMAGITLGYPLMLVLVGLGAMQVFDRYPAAHDVMRVVSVLYMLWLALRIARAAPPDENEPGRARPLGFFPAAAFQWVNPKGWSMALGAITLYAADRSLASVLWVAACFLAMSMVSTTTWTVLGREARRVMGNRRRLRIFNIAAALLLVISLYPVLIA</sequence>
<evidence type="ECO:0000256" key="6">
    <source>
        <dbReference type="SAM" id="Phobius"/>
    </source>
</evidence>
<keyword evidence="5 6" id="KW-0472">Membrane</keyword>
<dbReference type="GO" id="GO:0005886">
    <property type="term" value="C:plasma membrane"/>
    <property type="evidence" value="ECO:0007669"/>
    <property type="project" value="UniProtKB-SubCell"/>
</dbReference>
<evidence type="ECO:0000313" key="8">
    <source>
        <dbReference type="Proteomes" id="UP000617145"/>
    </source>
</evidence>
<comment type="caution">
    <text evidence="7">The sequence shown here is derived from an EMBL/GenBank/DDBJ whole genome shotgun (WGS) entry which is preliminary data.</text>
</comment>
<keyword evidence="3 6" id="KW-0812">Transmembrane</keyword>
<feature type="transmembrane region" description="Helical" evidence="6">
    <location>
        <begin position="142"/>
        <end position="163"/>
    </location>
</feature>
<evidence type="ECO:0000256" key="2">
    <source>
        <dbReference type="ARBA" id="ARBA00022475"/>
    </source>
</evidence>
<protein>
    <submittedName>
        <fullName evidence="7">Lysine transporter LysE</fullName>
    </submittedName>
</protein>
<dbReference type="GO" id="GO:0015171">
    <property type="term" value="F:amino acid transmembrane transporter activity"/>
    <property type="evidence" value="ECO:0007669"/>
    <property type="project" value="TreeGrafter"/>
</dbReference>
<organism evidence="7 8">
    <name type="scientific">Salipiger pallidus</name>
    <dbReference type="NCBI Taxonomy" id="1775170"/>
    <lineage>
        <taxon>Bacteria</taxon>
        <taxon>Pseudomonadati</taxon>
        <taxon>Pseudomonadota</taxon>
        <taxon>Alphaproteobacteria</taxon>
        <taxon>Rhodobacterales</taxon>
        <taxon>Roseobacteraceae</taxon>
        <taxon>Salipiger</taxon>
    </lineage>
</organism>
<dbReference type="AlphaFoldDB" id="A0A8J2ZJD3"/>
<reference evidence="7" key="1">
    <citation type="journal article" date="2014" name="Int. J. Syst. Evol. Microbiol.">
        <title>Complete genome sequence of Corynebacterium casei LMG S-19264T (=DSM 44701T), isolated from a smear-ripened cheese.</title>
        <authorList>
            <consortium name="US DOE Joint Genome Institute (JGI-PGF)"/>
            <person name="Walter F."/>
            <person name="Albersmeier A."/>
            <person name="Kalinowski J."/>
            <person name="Ruckert C."/>
        </authorList>
    </citation>
    <scope>NUCLEOTIDE SEQUENCE</scope>
    <source>
        <strain evidence="7">CGMCC 1.15762</strain>
    </source>
</reference>
<proteinExistence type="predicted"/>
<dbReference type="InterPro" id="IPR001123">
    <property type="entry name" value="LeuE-type"/>
</dbReference>
<dbReference type="RefSeq" id="WP_188789911.1">
    <property type="nucleotide sequence ID" value="NZ_BMJV01000003.1"/>
</dbReference>
<dbReference type="Proteomes" id="UP000617145">
    <property type="component" value="Unassembled WGS sequence"/>
</dbReference>
<dbReference type="Pfam" id="PF01810">
    <property type="entry name" value="LysE"/>
    <property type="match status" value="1"/>
</dbReference>
<dbReference type="EMBL" id="BMJV01000003">
    <property type="protein sequence ID" value="GGG70866.1"/>
    <property type="molecule type" value="Genomic_DNA"/>
</dbReference>
<dbReference type="PANTHER" id="PTHR30086">
    <property type="entry name" value="ARGININE EXPORTER PROTEIN ARGO"/>
    <property type="match status" value="1"/>
</dbReference>
<evidence type="ECO:0000256" key="5">
    <source>
        <dbReference type="ARBA" id="ARBA00023136"/>
    </source>
</evidence>
<evidence type="ECO:0000313" key="7">
    <source>
        <dbReference type="EMBL" id="GGG70866.1"/>
    </source>
</evidence>
<feature type="transmembrane region" description="Helical" evidence="6">
    <location>
        <begin position="44"/>
        <end position="62"/>
    </location>
</feature>
<accession>A0A8J2ZJD3</accession>
<evidence type="ECO:0000256" key="3">
    <source>
        <dbReference type="ARBA" id="ARBA00022692"/>
    </source>
</evidence>
<keyword evidence="8" id="KW-1185">Reference proteome</keyword>
<gene>
    <name evidence="7" type="ORF">GCM10011415_18230</name>
</gene>
<dbReference type="PANTHER" id="PTHR30086:SF20">
    <property type="entry name" value="ARGININE EXPORTER PROTEIN ARGO-RELATED"/>
    <property type="match status" value="1"/>
</dbReference>
<keyword evidence="4 6" id="KW-1133">Transmembrane helix</keyword>
<evidence type="ECO:0000256" key="4">
    <source>
        <dbReference type="ARBA" id="ARBA00022989"/>
    </source>
</evidence>
<dbReference type="GO" id="GO:0033228">
    <property type="term" value="P:cysteine export across plasma membrane"/>
    <property type="evidence" value="ECO:0007669"/>
    <property type="project" value="TreeGrafter"/>
</dbReference>
<name>A0A8J2ZJD3_9RHOB</name>